<dbReference type="InterPro" id="IPR036271">
    <property type="entry name" value="Tet_transcr_reg_TetR-rel_C_sf"/>
</dbReference>
<dbReference type="PRINTS" id="PR00455">
    <property type="entry name" value="HTHTETR"/>
</dbReference>
<gene>
    <name evidence="7" type="ORF">HGA13_00325</name>
</gene>
<evidence type="ECO:0000313" key="7">
    <source>
        <dbReference type="EMBL" id="NKY31522.1"/>
    </source>
</evidence>
<dbReference type="PROSITE" id="PS50977">
    <property type="entry name" value="HTH_TETR_2"/>
    <property type="match status" value="1"/>
</dbReference>
<reference evidence="7 8" key="1">
    <citation type="submission" date="2020-04" db="EMBL/GenBank/DDBJ databases">
        <title>MicrobeNet Type strains.</title>
        <authorList>
            <person name="Nicholson A.C."/>
        </authorList>
    </citation>
    <scope>NUCLEOTIDE SEQUENCE [LARGE SCALE GENOMIC DNA]</scope>
    <source>
        <strain evidence="7 8">DSM 45078</strain>
    </source>
</reference>
<dbReference type="Pfam" id="PF00440">
    <property type="entry name" value="TetR_N"/>
    <property type="match status" value="1"/>
</dbReference>
<dbReference type="SUPFAM" id="SSF48498">
    <property type="entry name" value="Tetracyclin repressor-like, C-terminal domain"/>
    <property type="match status" value="1"/>
</dbReference>
<evidence type="ECO:0000313" key="8">
    <source>
        <dbReference type="Proteomes" id="UP000565715"/>
    </source>
</evidence>
<comment type="caution">
    <text evidence="7">The sequence shown here is derived from an EMBL/GenBank/DDBJ whole genome shotgun (WGS) entry which is preliminary data.</text>
</comment>
<dbReference type="InterPro" id="IPR001647">
    <property type="entry name" value="HTH_TetR"/>
</dbReference>
<dbReference type="AlphaFoldDB" id="A0A846X6H8"/>
<sequence length="199" mass="21819">MARTGGLTRREQHAKTHAALLDATIRCLVDHGYAGTTTQRIQEQAGVSRGALLHHFASKSELLVAAIHHIADRRLDDFGELVDGLGDGPESLPKMVHAVRSAMTGPPFQAAMELWAASRTDPQLRDALLPAEKRLGAALRTHFERHAGIPDPESARTAFESLMALVRGLELTRLLRADSTLADRVVDDWLNNVARLRET</sequence>
<dbReference type="GO" id="GO:0003700">
    <property type="term" value="F:DNA-binding transcription factor activity"/>
    <property type="evidence" value="ECO:0007669"/>
    <property type="project" value="TreeGrafter"/>
</dbReference>
<keyword evidence="8" id="KW-1185">Reference proteome</keyword>
<keyword evidence="2" id="KW-0805">Transcription regulation</keyword>
<dbReference type="InterPro" id="IPR050109">
    <property type="entry name" value="HTH-type_TetR-like_transc_reg"/>
</dbReference>
<evidence type="ECO:0000259" key="6">
    <source>
        <dbReference type="PROSITE" id="PS50977"/>
    </source>
</evidence>
<dbReference type="GO" id="GO:0000976">
    <property type="term" value="F:transcription cis-regulatory region binding"/>
    <property type="evidence" value="ECO:0007669"/>
    <property type="project" value="TreeGrafter"/>
</dbReference>
<dbReference type="EMBL" id="JAAXOO010000001">
    <property type="protein sequence ID" value="NKY31522.1"/>
    <property type="molecule type" value="Genomic_DNA"/>
</dbReference>
<evidence type="ECO:0000256" key="1">
    <source>
        <dbReference type="ARBA" id="ARBA00022491"/>
    </source>
</evidence>
<dbReference type="Proteomes" id="UP000565715">
    <property type="component" value="Unassembled WGS sequence"/>
</dbReference>
<evidence type="ECO:0000256" key="4">
    <source>
        <dbReference type="ARBA" id="ARBA00023163"/>
    </source>
</evidence>
<keyword evidence="3 5" id="KW-0238">DNA-binding</keyword>
<dbReference type="SUPFAM" id="SSF46689">
    <property type="entry name" value="Homeodomain-like"/>
    <property type="match status" value="1"/>
</dbReference>
<evidence type="ECO:0000256" key="5">
    <source>
        <dbReference type="PROSITE-ProRule" id="PRU00335"/>
    </source>
</evidence>
<name>A0A846X6H8_9NOCA</name>
<dbReference type="InterPro" id="IPR039538">
    <property type="entry name" value="BetI_C"/>
</dbReference>
<feature type="domain" description="HTH tetR-type" evidence="6">
    <location>
        <begin position="14"/>
        <end position="74"/>
    </location>
</feature>
<evidence type="ECO:0000256" key="3">
    <source>
        <dbReference type="ARBA" id="ARBA00023125"/>
    </source>
</evidence>
<dbReference type="Pfam" id="PF13977">
    <property type="entry name" value="TetR_C_6"/>
    <property type="match status" value="1"/>
</dbReference>
<organism evidence="7 8">
    <name type="scientific">Nocardia speluncae</name>
    <dbReference type="NCBI Taxonomy" id="419477"/>
    <lineage>
        <taxon>Bacteria</taxon>
        <taxon>Bacillati</taxon>
        <taxon>Actinomycetota</taxon>
        <taxon>Actinomycetes</taxon>
        <taxon>Mycobacteriales</taxon>
        <taxon>Nocardiaceae</taxon>
        <taxon>Nocardia</taxon>
    </lineage>
</organism>
<protein>
    <submittedName>
        <fullName evidence="7">TetR/AcrR family transcriptional regulator</fullName>
    </submittedName>
</protein>
<feature type="DNA-binding region" description="H-T-H motif" evidence="5">
    <location>
        <begin position="37"/>
        <end position="56"/>
    </location>
</feature>
<accession>A0A846X6H8</accession>
<dbReference type="PANTHER" id="PTHR30055:SF234">
    <property type="entry name" value="HTH-TYPE TRANSCRIPTIONAL REGULATOR BETI"/>
    <property type="match status" value="1"/>
</dbReference>
<proteinExistence type="predicted"/>
<keyword evidence="4" id="KW-0804">Transcription</keyword>
<dbReference type="Gene3D" id="1.10.357.10">
    <property type="entry name" value="Tetracycline Repressor, domain 2"/>
    <property type="match status" value="1"/>
</dbReference>
<dbReference type="PANTHER" id="PTHR30055">
    <property type="entry name" value="HTH-TYPE TRANSCRIPTIONAL REGULATOR RUTR"/>
    <property type="match status" value="1"/>
</dbReference>
<keyword evidence="1" id="KW-0678">Repressor</keyword>
<dbReference type="InterPro" id="IPR009057">
    <property type="entry name" value="Homeodomain-like_sf"/>
</dbReference>
<evidence type="ECO:0000256" key="2">
    <source>
        <dbReference type="ARBA" id="ARBA00023015"/>
    </source>
</evidence>